<dbReference type="EMBL" id="CAKOGL010000014">
    <property type="protein sequence ID" value="CAH2094774.1"/>
    <property type="molecule type" value="Genomic_DNA"/>
</dbReference>
<reference evidence="5" key="1">
    <citation type="submission" date="2022-03" db="EMBL/GenBank/DDBJ databases">
        <authorList>
            <person name="Tunstrom K."/>
        </authorList>
    </citation>
    <scope>NUCLEOTIDE SEQUENCE</scope>
</reference>
<feature type="signal peptide" evidence="3">
    <location>
        <begin position="1"/>
        <end position="20"/>
    </location>
</feature>
<evidence type="ECO:0000256" key="1">
    <source>
        <dbReference type="ARBA" id="ARBA00023157"/>
    </source>
</evidence>
<keyword evidence="1" id="KW-1015">Disulfide bond</keyword>
<keyword evidence="3" id="KW-0732">Signal</keyword>
<keyword evidence="6" id="KW-1185">Reference proteome</keyword>
<protein>
    <recommendedName>
        <fullName evidence="4">Lipocalin/cytosolic fatty-acid binding domain-containing protein</fullName>
    </recommendedName>
</protein>
<organism evidence="5 6">
    <name type="scientific">Euphydryas editha</name>
    <name type="common">Edith's checkerspot</name>
    <dbReference type="NCBI Taxonomy" id="104508"/>
    <lineage>
        <taxon>Eukaryota</taxon>
        <taxon>Metazoa</taxon>
        <taxon>Ecdysozoa</taxon>
        <taxon>Arthropoda</taxon>
        <taxon>Hexapoda</taxon>
        <taxon>Insecta</taxon>
        <taxon>Pterygota</taxon>
        <taxon>Neoptera</taxon>
        <taxon>Endopterygota</taxon>
        <taxon>Lepidoptera</taxon>
        <taxon>Glossata</taxon>
        <taxon>Ditrysia</taxon>
        <taxon>Papilionoidea</taxon>
        <taxon>Nymphalidae</taxon>
        <taxon>Nymphalinae</taxon>
        <taxon>Euphydryas</taxon>
    </lineage>
</organism>
<evidence type="ECO:0000259" key="4">
    <source>
        <dbReference type="Pfam" id="PF00061"/>
    </source>
</evidence>
<sequence length="206" mass="23449">MGHNVFVVLTLVLIIQTCCCQVLMFGSCVDVTTMKYFEIERFLGKWYEIERFPISYESSGNCAYKMIQQCGRRIEFQHVYVNNGIKFTLHVNSSYVSGDEAVFPIKENNIDPIGIPLSIISTDYSNYAVVYGCKVNEILDLKYVVAWILSRNTTLEADVLDKARLELNSLPFGSIAYLESVDHEDCSYHWSADIYAVNSNDTNIDT</sequence>
<accession>A0AAU9U4K8</accession>
<dbReference type="Pfam" id="PF00061">
    <property type="entry name" value="Lipocalin"/>
    <property type="match status" value="1"/>
</dbReference>
<evidence type="ECO:0000313" key="6">
    <source>
        <dbReference type="Proteomes" id="UP001153954"/>
    </source>
</evidence>
<dbReference type="GO" id="GO:0031409">
    <property type="term" value="F:pigment binding"/>
    <property type="evidence" value="ECO:0007669"/>
    <property type="project" value="InterPro"/>
</dbReference>
<dbReference type="GO" id="GO:0000302">
    <property type="term" value="P:response to reactive oxygen species"/>
    <property type="evidence" value="ECO:0007669"/>
    <property type="project" value="TreeGrafter"/>
</dbReference>
<dbReference type="PANTHER" id="PTHR10612:SF34">
    <property type="entry name" value="APOLIPOPROTEIN D"/>
    <property type="match status" value="1"/>
</dbReference>
<comment type="similarity">
    <text evidence="2">Belongs to the calycin superfamily. Lipocalin family.</text>
</comment>
<dbReference type="InterPro" id="IPR022272">
    <property type="entry name" value="Lipocalin_CS"/>
</dbReference>
<evidence type="ECO:0000256" key="2">
    <source>
        <dbReference type="RuleBase" id="RU003695"/>
    </source>
</evidence>
<dbReference type="Proteomes" id="UP001153954">
    <property type="component" value="Unassembled WGS sequence"/>
</dbReference>
<dbReference type="InterPro" id="IPR000566">
    <property type="entry name" value="Lipocln_cytosolic_FA-bd_dom"/>
</dbReference>
<evidence type="ECO:0000256" key="3">
    <source>
        <dbReference type="SAM" id="SignalP"/>
    </source>
</evidence>
<dbReference type="Gene3D" id="2.40.128.20">
    <property type="match status" value="1"/>
</dbReference>
<dbReference type="PRINTS" id="PR00179">
    <property type="entry name" value="LIPOCALIN"/>
</dbReference>
<evidence type="ECO:0000313" key="5">
    <source>
        <dbReference type="EMBL" id="CAH2094774.1"/>
    </source>
</evidence>
<dbReference type="InterPro" id="IPR003057">
    <property type="entry name" value="Invtbrt_color"/>
</dbReference>
<dbReference type="GO" id="GO:0005737">
    <property type="term" value="C:cytoplasm"/>
    <property type="evidence" value="ECO:0007669"/>
    <property type="project" value="TreeGrafter"/>
</dbReference>
<comment type="caution">
    <text evidence="5">The sequence shown here is derived from an EMBL/GenBank/DDBJ whole genome shotgun (WGS) entry which is preliminary data.</text>
</comment>
<dbReference type="AlphaFoldDB" id="A0AAU9U4K8"/>
<gene>
    <name evidence="5" type="ORF">EEDITHA_LOCUS10310</name>
</gene>
<feature type="chain" id="PRO_5043672962" description="Lipocalin/cytosolic fatty-acid binding domain-containing protein" evidence="3">
    <location>
        <begin position="21"/>
        <end position="206"/>
    </location>
</feature>
<dbReference type="GO" id="GO:0006629">
    <property type="term" value="P:lipid metabolic process"/>
    <property type="evidence" value="ECO:0007669"/>
    <property type="project" value="TreeGrafter"/>
</dbReference>
<feature type="domain" description="Lipocalin/cytosolic fatty-acid binding" evidence="4">
    <location>
        <begin position="44"/>
        <end position="164"/>
    </location>
</feature>
<name>A0AAU9U4K8_EUPED</name>
<dbReference type="PANTHER" id="PTHR10612">
    <property type="entry name" value="APOLIPOPROTEIN D"/>
    <property type="match status" value="1"/>
</dbReference>
<proteinExistence type="inferred from homology"/>
<dbReference type="PROSITE" id="PS00213">
    <property type="entry name" value="LIPOCALIN"/>
    <property type="match status" value="1"/>
</dbReference>
<dbReference type="InterPro" id="IPR012674">
    <property type="entry name" value="Calycin"/>
</dbReference>
<dbReference type="SUPFAM" id="SSF50814">
    <property type="entry name" value="Lipocalins"/>
    <property type="match status" value="1"/>
</dbReference>
<dbReference type="PRINTS" id="PR01273">
    <property type="entry name" value="INVTBRTCOLOR"/>
</dbReference>